<gene>
    <name evidence="1" type="ORF">LSH36_173g01017</name>
</gene>
<dbReference type="EMBL" id="JAODUP010000173">
    <property type="protein sequence ID" value="KAK2158288.1"/>
    <property type="molecule type" value="Genomic_DNA"/>
</dbReference>
<evidence type="ECO:0000313" key="1">
    <source>
        <dbReference type="EMBL" id="KAK2158288.1"/>
    </source>
</evidence>
<keyword evidence="2" id="KW-1185">Reference proteome</keyword>
<accession>A0AAD9N7H3</accession>
<name>A0AAD9N7H3_9ANNE</name>
<dbReference type="AlphaFoldDB" id="A0AAD9N7H3"/>
<reference evidence="1" key="1">
    <citation type="journal article" date="2023" name="Mol. Biol. Evol.">
        <title>Third-Generation Sequencing Reveals the Adaptive Role of the Epigenome in Three Deep-Sea Polychaetes.</title>
        <authorList>
            <person name="Perez M."/>
            <person name="Aroh O."/>
            <person name="Sun Y."/>
            <person name="Lan Y."/>
            <person name="Juniper S.K."/>
            <person name="Young C.R."/>
            <person name="Angers B."/>
            <person name="Qian P.Y."/>
        </authorList>
    </citation>
    <scope>NUCLEOTIDE SEQUENCE</scope>
    <source>
        <strain evidence="1">P08H-3</strain>
    </source>
</reference>
<protein>
    <recommendedName>
        <fullName evidence="3">Reverse transcriptase domain-containing protein</fullName>
    </recommendedName>
</protein>
<feature type="non-terminal residue" evidence="1">
    <location>
        <position position="1"/>
    </location>
</feature>
<evidence type="ECO:0000313" key="2">
    <source>
        <dbReference type="Proteomes" id="UP001208570"/>
    </source>
</evidence>
<evidence type="ECO:0008006" key="3">
    <source>
        <dbReference type="Google" id="ProtNLM"/>
    </source>
</evidence>
<sequence length="179" mass="19760">IEKRKKNWNLVKGVKRGNSTTEDINIKPLNEHFTNKFSDDGNQCDSDGCTEAVRAVDDNFGKGLLIPLLKKPTLDPSIPGHYRPVTISSTLSKLPELYILDVVGLHEFSELQFGFIPDRGTQMAVYLASDVISHCTNGGSTIYTCILDAGGAFDAIPHPVLFHRAMNTVPDQCWKILVC</sequence>
<proteinExistence type="predicted"/>
<comment type="caution">
    <text evidence="1">The sequence shown here is derived from an EMBL/GenBank/DDBJ whole genome shotgun (WGS) entry which is preliminary data.</text>
</comment>
<dbReference type="Proteomes" id="UP001208570">
    <property type="component" value="Unassembled WGS sequence"/>
</dbReference>
<organism evidence="1 2">
    <name type="scientific">Paralvinella palmiformis</name>
    <dbReference type="NCBI Taxonomy" id="53620"/>
    <lineage>
        <taxon>Eukaryota</taxon>
        <taxon>Metazoa</taxon>
        <taxon>Spiralia</taxon>
        <taxon>Lophotrochozoa</taxon>
        <taxon>Annelida</taxon>
        <taxon>Polychaeta</taxon>
        <taxon>Sedentaria</taxon>
        <taxon>Canalipalpata</taxon>
        <taxon>Terebellida</taxon>
        <taxon>Terebelliformia</taxon>
        <taxon>Alvinellidae</taxon>
        <taxon>Paralvinella</taxon>
    </lineage>
</organism>